<proteinExistence type="predicted"/>
<accession>A0ABS0F7B9</accession>
<dbReference type="EMBL" id="JADPVI010000001">
    <property type="protein sequence ID" value="MBF8455599.1"/>
    <property type="molecule type" value="Genomic_DNA"/>
</dbReference>
<comment type="caution">
    <text evidence="1">The sequence shown here is derived from an EMBL/GenBank/DDBJ whole genome shotgun (WGS) entry which is preliminary data.</text>
</comment>
<keyword evidence="2" id="KW-1185">Reference proteome</keyword>
<protein>
    <recommendedName>
        <fullName evidence="3">Erythromycin esterase</fullName>
    </recommendedName>
</protein>
<dbReference type="Gene3D" id="3.30.1870.10">
    <property type="entry name" value="EreA-like, domain 2"/>
    <property type="match status" value="1"/>
</dbReference>
<gene>
    <name evidence="1" type="ORF">IV494_00255</name>
</gene>
<sequence length="431" mass="49789">MKTSSEIIVRIAERTILIKRLATVFFTFLIFFNAFAQENIYKNYLSKNAENINLKSDANWKILKEDAEKNQLIIFGESHGAQNTQFIDFNLLKFLNKTVGTKNYIAELDYAQAENINNYLKTGNEKFLKTVFHYLVKIHAQWGNQDFYEKIVNIRNLNKTLSKDKKITFTGIDVVQDHEEYLKLLQKIIKGNHGTLLDSLKMKIDQPYDDANMASVSMFAGKLDQKIEKNAAAFQNLLGSDYPLFKYLIKNLIYDNKSVGVNRPEGIYRNFKELYIMQHLENKKLYGMWGFFHAHLVPFQYIGGDFISKLVDSDHPIAKKIISIIALPIDSKYNVWNDETKSWDKKPFSYDNDSLLKVEGIEDVKELTRPNSKTLFKLNSPASPFLKSGRLLNGTSPQGKLVGDFKNSDFGNQYIILVRNSDWLHPLPLDY</sequence>
<evidence type="ECO:0008006" key="3">
    <source>
        <dbReference type="Google" id="ProtNLM"/>
    </source>
</evidence>
<organism evidence="1 2">
    <name type="scientific">Kaistella gelatinilytica</name>
    <dbReference type="NCBI Taxonomy" id="2787636"/>
    <lineage>
        <taxon>Bacteria</taxon>
        <taxon>Pseudomonadati</taxon>
        <taxon>Bacteroidota</taxon>
        <taxon>Flavobacteriia</taxon>
        <taxon>Flavobacteriales</taxon>
        <taxon>Weeksellaceae</taxon>
        <taxon>Chryseobacterium group</taxon>
        <taxon>Kaistella</taxon>
    </lineage>
</organism>
<dbReference type="Proteomes" id="UP000660070">
    <property type="component" value="Unassembled WGS sequence"/>
</dbReference>
<dbReference type="RefSeq" id="WP_196078173.1">
    <property type="nucleotide sequence ID" value="NZ_JADPVI010000001.1"/>
</dbReference>
<evidence type="ECO:0000313" key="1">
    <source>
        <dbReference type="EMBL" id="MBF8455599.1"/>
    </source>
</evidence>
<evidence type="ECO:0000313" key="2">
    <source>
        <dbReference type="Proteomes" id="UP000660070"/>
    </source>
</evidence>
<reference evidence="1 2" key="1">
    <citation type="submission" date="2020-11" db="EMBL/GenBank/DDBJ databases">
        <title>Kaistella gelatinilytica sp. nov., a flavobacterium isolated from Antarctic Soil.</title>
        <authorList>
            <person name="Li J."/>
        </authorList>
    </citation>
    <scope>NUCLEOTIDE SEQUENCE [LARGE SCALE GENOMIC DNA]</scope>
    <source>
        <strain evidence="1 2">G5-32</strain>
    </source>
</reference>
<dbReference type="SUPFAM" id="SSF159501">
    <property type="entry name" value="EreA/ChaN-like"/>
    <property type="match status" value="1"/>
</dbReference>
<name>A0ABS0F7B9_9FLAO</name>